<comment type="caution">
    <text evidence="2">The sequence shown here is derived from an EMBL/GenBank/DDBJ whole genome shotgun (WGS) entry which is preliminary data.</text>
</comment>
<organism evidence="2 3">
    <name type="scientific">Salinibacillus aidingensis</name>
    <dbReference type="NCBI Taxonomy" id="237684"/>
    <lineage>
        <taxon>Bacteria</taxon>
        <taxon>Bacillati</taxon>
        <taxon>Bacillota</taxon>
        <taxon>Bacilli</taxon>
        <taxon>Bacillales</taxon>
        <taxon>Bacillaceae</taxon>
        <taxon>Salinibacillus</taxon>
    </lineage>
</organism>
<proteinExistence type="predicted"/>
<dbReference type="Proteomes" id="UP001500880">
    <property type="component" value="Unassembled WGS sequence"/>
</dbReference>
<keyword evidence="1" id="KW-1133">Transmembrane helix</keyword>
<keyword evidence="3" id="KW-1185">Reference proteome</keyword>
<feature type="transmembrane region" description="Helical" evidence="1">
    <location>
        <begin position="20"/>
        <end position="41"/>
    </location>
</feature>
<reference evidence="2 3" key="1">
    <citation type="journal article" date="2019" name="Int. J. Syst. Evol. Microbiol.">
        <title>The Global Catalogue of Microorganisms (GCM) 10K type strain sequencing project: providing services to taxonomists for standard genome sequencing and annotation.</title>
        <authorList>
            <consortium name="The Broad Institute Genomics Platform"/>
            <consortium name="The Broad Institute Genome Sequencing Center for Infectious Disease"/>
            <person name="Wu L."/>
            <person name="Ma J."/>
        </authorList>
    </citation>
    <scope>NUCLEOTIDE SEQUENCE [LARGE SCALE GENOMIC DNA]</scope>
    <source>
        <strain evidence="2 3">JCM 12389</strain>
    </source>
</reference>
<evidence type="ECO:0008006" key="4">
    <source>
        <dbReference type="Google" id="ProtNLM"/>
    </source>
</evidence>
<dbReference type="RefSeq" id="WP_343839961.1">
    <property type="nucleotide sequence ID" value="NZ_BAAADO010000003.1"/>
</dbReference>
<protein>
    <recommendedName>
        <fullName evidence="4">ABC-2 family transporter protein</fullName>
    </recommendedName>
</protein>
<evidence type="ECO:0000256" key="1">
    <source>
        <dbReference type="SAM" id="Phobius"/>
    </source>
</evidence>
<feature type="transmembrane region" description="Helical" evidence="1">
    <location>
        <begin position="216"/>
        <end position="236"/>
    </location>
</feature>
<feature type="transmembrane region" description="Helical" evidence="1">
    <location>
        <begin position="181"/>
        <end position="201"/>
    </location>
</feature>
<gene>
    <name evidence="2" type="ORF">GCM10008986_18260</name>
</gene>
<feature type="transmembrane region" description="Helical" evidence="1">
    <location>
        <begin position="53"/>
        <end position="74"/>
    </location>
</feature>
<keyword evidence="1" id="KW-0812">Transmembrane</keyword>
<sequence length="249" mass="27557">MLKDAIWLATNEYKQNITAVFITFLASSILGFALGGFFANSDNIIINIRSTSVTPYLLDFMIIGTAPAFSSLFMSKPYLSYKSAKENPYLKRMAALRTLPITLSVLTLSRTIFMILTLLTMSFAFFGSIGVLIAVIPDNVLTLFTISELILLMIVWFGFMLAVGGLSPFLEYGTSGKTLHIIPFIYAAIIVIAVILFYQYFSSGIAENIVGLVKTVGWPVALLSMTVGITSCYGWNRLLQQRMAKKDFL</sequence>
<keyword evidence="1" id="KW-0472">Membrane</keyword>
<feature type="transmembrane region" description="Helical" evidence="1">
    <location>
        <begin position="149"/>
        <end position="169"/>
    </location>
</feature>
<dbReference type="EMBL" id="BAAADO010000003">
    <property type="protein sequence ID" value="GAA0492305.1"/>
    <property type="molecule type" value="Genomic_DNA"/>
</dbReference>
<feature type="transmembrane region" description="Helical" evidence="1">
    <location>
        <begin position="115"/>
        <end position="137"/>
    </location>
</feature>
<name>A0ABN1B816_9BACI</name>
<evidence type="ECO:0000313" key="3">
    <source>
        <dbReference type="Proteomes" id="UP001500880"/>
    </source>
</evidence>
<accession>A0ABN1B816</accession>
<evidence type="ECO:0000313" key="2">
    <source>
        <dbReference type="EMBL" id="GAA0492305.1"/>
    </source>
</evidence>